<evidence type="ECO:0000313" key="2">
    <source>
        <dbReference type="EMBL" id="QNL95143.1"/>
    </source>
</evidence>
<keyword evidence="3" id="KW-1185">Reference proteome</keyword>
<dbReference type="Proteomes" id="UP000620591">
    <property type="component" value="Unassembled WGS sequence"/>
</dbReference>
<organism evidence="1 4">
    <name type="scientific">Aeromicrobium senzhongii</name>
    <dbReference type="NCBI Taxonomy" id="2663859"/>
    <lineage>
        <taxon>Bacteria</taxon>
        <taxon>Bacillati</taxon>
        <taxon>Actinomycetota</taxon>
        <taxon>Actinomycetes</taxon>
        <taxon>Propionibacteriales</taxon>
        <taxon>Nocardioidaceae</taxon>
        <taxon>Aeromicrobium</taxon>
    </lineage>
</organism>
<evidence type="ECO:0000313" key="1">
    <source>
        <dbReference type="EMBL" id="MBC9225800.1"/>
    </source>
</evidence>
<accession>A0A8I0EVF3</accession>
<evidence type="ECO:0000313" key="3">
    <source>
        <dbReference type="Proteomes" id="UP000515871"/>
    </source>
</evidence>
<sequence length="49" mass="5974">MSLFDYGNRPQSRADLDRLVILERLKQRRRAERHMRAVHSQLWGLRANR</sequence>
<proteinExistence type="predicted"/>
<dbReference type="RefSeq" id="WP_154595564.1">
    <property type="nucleotide sequence ID" value="NZ_CP060587.1"/>
</dbReference>
<dbReference type="EMBL" id="JACTVM010000001">
    <property type="protein sequence ID" value="MBC9225800.1"/>
    <property type="molecule type" value="Genomic_DNA"/>
</dbReference>
<name>A0A8I0EVF3_9ACTN</name>
<evidence type="ECO:0000313" key="4">
    <source>
        <dbReference type="Proteomes" id="UP000620591"/>
    </source>
</evidence>
<dbReference type="AlphaFoldDB" id="A0A8I0EVF3"/>
<dbReference type="EMBL" id="CP060587">
    <property type="protein sequence ID" value="QNL95143.1"/>
    <property type="molecule type" value="Genomic_DNA"/>
</dbReference>
<dbReference type="Proteomes" id="UP000515871">
    <property type="component" value="Chromosome"/>
</dbReference>
<gene>
    <name evidence="2" type="ORF">H9L21_04155</name>
    <name evidence="1" type="ORF">IBG24_05680</name>
</gene>
<reference evidence="1" key="1">
    <citation type="submission" date="2020-09" db="EMBL/GenBank/DDBJ databases">
        <title>Novel species in genus Aeromicrobium.</title>
        <authorList>
            <person name="Zhang G."/>
        </authorList>
    </citation>
    <scope>NUCLEOTIDE SEQUENCE</scope>
    <source>
        <strain evidence="3">zg-629</strain>
        <strain evidence="2">Zg-629</strain>
        <strain evidence="1">Zg-636</strain>
    </source>
</reference>
<protein>
    <submittedName>
        <fullName evidence="1">Uncharacterized protein</fullName>
    </submittedName>
</protein>